<gene>
    <name evidence="4" type="ORF">NQ317_003947</name>
</gene>
<evidence type="ECO:0000259" key="3">
    <source>
        <dbReference type="Pfam" id="PF18701"/>
    </source>
</evidence>
<dbReference type="Pfam" id="PF18701">
    <property type="entry name" value="DUF5641"/>
    <property type="match status" value="1"/>
</dbReference>
<dbReference type="InterPro" id="IPR000477">
    <property type="entry name" value="RT_dom"/>
</dbReference>
<sequence>MEALIKQRARVKSSITRIETFLNKNIDKQIDINEYVTRETGLVKAFEKYTLIQDEIEELEDDQEQDRIDTENKFYSLHAALKSKLQTTNNQSVVQPINSQQPPVIQPYNTAQVKLPSLSIPSFGGKLEEWKSFIDLFNALIDNNSQLTNVQKFVYLKSALSNEPLNLIDKLQLTNENYTVALNILNERYDNKLVIINNHIRNLLEVPPVNRNLREFITHTKQHLNSLESLNVSTKEWDLLLIYILSQKIDFNTRKAYELEKSSTELPTLKEFFAFLEKRCVALENLAPPDTKKRVSHIVNTRVNTNSNDNKKCMYCNLSNHSIYKCLKFKALPITQKRQFIQTNRLCFNCFGSKHTVERCTSRGCSTCQRKHHTLLHYNNGEQVNNPEGNSNDISPPNPPVENNNQASEISLLNTELATHSNSCVHGIQVLLATATVKLIAADGEPVYAKALLDNGSQTSFMSQELFKKLNHKPYIKNMQISGIGNSSTQTNYAINIKICSLTEPKHKFNVSCTILNKITCHLPQVIINKDKLDIPENIMLADPSFFKPSKIDLLLGSDIYFDIITPGLIKLGDQLPTLQNSYLGWIIAGPVSKEIISAHSINISLFSSTCDINELMPRFWQLEEVANKRFLSPQDKQCETLFINTTKRLENGSFQVDLPLLSPDAHLKLGDSYNAASKRFYSLEKRLEKNNKLHAQYKGFIDEYVALSHGKFVPLELTNNKLENKYFLPHHCVIREESATTKLRVVFDASMKTSTGCSLNDIMHKGYTVQPELVDILCRFRLFKFVLISDIQKMYRQVKVNPSQLFLQNILWRDSPNDELKCIELQTVTYGTNSAPYLATRCLVQLANEQKEIFPLAAEAILTQCYMDDILFGSSTIEELFEIREQLVNMLKSAGFTLHKWSSNSDKMLDLFDKNHAKGSEAPEFNIKMDNLSNKVLANAEILEIQLHGFADASVKCYGACKQWHIVSGSLIILRKIPKKMYGPLKVNELRNALIFIIKVTQINSFSYELSQLKGKQPISNASIASLNPFIDQDELLRVGGRLSNANIPFNQKYPILLPAKNHVVTLLLRKEHLRLYHAGAQTHDLSNIPVNRLTIWQNLSKLRQDFWKRWSREYLTRLQNRPKWMIESKNLKVNDIVLLKEDNTPPLNWPRGRILELISGSDNKVRVVKLKTAEGMLTRPIVKLCPLPLDD</sequence>
<evidence type="ECO:0000313" key="5">
    <source>
        <dbReference type="Proteomes" id="UP001162164"/>
    </source>
</evidence>
<dbReference type="InterPro" id="IPR043128">
    <property type="entry name" value="Rev_trsase/Diguanyl_cyclase"/>
</dbReference>
<dbReference type="Gene3D" id="3.10.10.10">
    <property type="entry name" value="HIV Type 1 Reverse Transcriptase, subunit A, domain 1"/>
    <property type="match status" value="1"/>
</dbReference>
<dbReference type="Gene3D" id="2.40.70.10">
    <property type="entry name" value="Acid Proteases"/>
    <property type="match status" value="1"/>
</dbReference>
<evidence type="ECO:0000256" key="1">
    <source>
        <dbReference type="SAM" id="MobiDB-lite"/>
    </source>
</evidence>
<reference evidence="4" key="1">
    <citation type="journal article" date="2023" name="Insect Mol. Biol.">
        <title>Genome sequencing provides insights into the evolution of gene families encoding plant cell wall-degrading enzymes in longhorned beetles.</title>
        <authorList>
            <person name="Shin N.R."/>
            <person name="Okamura Y."/>
            <person name="Kirsch R."/>
            <person name="Pauchet Y."/>
        </authorList>
    </citation>
    <scope>NUCLEOTIDE SEQUENCE</scope>
    <source>
        <strain evidence="4">MMC_N1</strain>
    </source>
</reference>
<dbReference type="InterPro" id="IPR043502">
    <property type="entry name" value="DNA/RNA_pol_sf"/>
</dbReference>
<dbReference type="InterPro" id="IPR005312">
    <property type="entry name" value="DUF1759"/>
</dbReference>
<feature type="domain" description="Reverse transcriptase" evidence="2">
    <location>
        <begin position="783"/>
        <end position="900"/>
    </location>
</feature>
<protein>
    <recommendedName>
        <fullName evidence="6">Peptidase aspartic putative domain-containing protein</fullName>
    </recommendedName>
</protein>
<proteinExistence type="predicted"/>
<evidence type="ECO:0000259" key="2">
    <source>
        <dbReference type="Pfam" id="PF00078"/>
    </source>
</evidence>
<dbReference type="EMBL" id="JAPWTJ010000681">
    <property type="protein sequence ID" value="KAJ8976397.1"/>
    <property type="molecule type" value="Genomic_DNA"/>
</dbReference>
<dbReference type="Pfam" id="PF03564">
    <property type="entry name" value="DUF1759"/>
    <property type="match status" value="1"/>
</dbReference>
<feature type="region of interest" description="Disordered" evidence="1">
    <location>
        <begin position="380"/>
        <end position="400"/>
    </location>
</feature>
<comment type="caution">
    <text evidence="4">The sequence shown here is derived from an EMBL/GenBank/DDBJ whole genome shotgun (WGS) entry which is preliminary data.</text>
</comment>
<feature type="domain" description="DUF5641" evidence="3">
    <location>
        <begin position="1098"/>
        <end position="1189"/>
    </location>
</feature>
<dbReference type="SUPFAM" id="SSF56672">
    <property type="entry name" value="DNA/RNA polymerases"/>
    <property type="match status" value="1"/>
</dbReference>
<dbReference type="Proteomes" id="UP001162164">
    <property type="component" value="Unassembled WGS sequence"/>
</dbReference>
<accession>A0ABQ9JFD7</accession>
<dbReference type="InterPro" id="IPR021109">
    <property type="entry name" value="Peptidase_aspartic_dom_sf"/>
</dbReference>
<name>A0ABQ9JFD7_9CUCU</name>
<evidence type="ECO:0000313" key="4">
    <source>
        <dbReference type="EMBL" id="KAJ8976397.1"/>
    </source>
</evidence>
<dbReference type="Gene3D" id="3.30.70.270">
    <property type="match status" value="1"/>
</dbReference>
<dbReference type="PANTHER" id="PTHR47331">
    <property type="entry name" value="PHD-TYPE DOMAIN-CONTAINING PROTEIN"/>
    <property type="match status" value="1"/>
</dbReference>
<dbReference type="Pfam" id="PF00078">
    <property type="entry name" value="RVT_1"/>
    <property type="match status" value="1"/>
</dbReference>
<organism evidence="4 5">
    <name type="scientific">Molorchus minor</name>
    <dbReference type="NCBI Taxonomy" id="1323400"/>
    <lineage>
        <taxon>Eukaryota</taxon>
        <taxon>Metazoa</taxon>
        <taxon>Ecdysozoa</taxon>
        <taxon>Arthropoda</taxon>
        <taxon>Hexapoda</taxon>
        <taxon>Insecta</taxon>
        <taxon>Pterygota</taxon>
        <taxon>Neoptera</taxon>
        <taxon>Endopterygota</taxon>
        <taxon>Coleoptera</taxon>
        <taxon>Polyphaga</taxon>
        <taxon>Cucujiformia</taxon>
        <taxon>Chrysomeloidea</taxon>
        <taxon>Cerambycidae</taxon>
        <taxon>Lamiinae</taxon>
        <taxon>Monochamini</taxon>
        <taxon>Molorchus</taxon>
    </lineage>
</organism>
<dbReference type="CDD" id="cd00303">
    <property type="entry name" value="retropepsin_like"/>
    <property type="match status" value="1"/>
</dbReference>
<evidence type="ECO:0008006" key="6">
    <source>
        <dbReference type="Google" id="ProtNLM"/>
    </source>
</evidence>
<dbReference type="InterPro" id="IPR040676">
    <property type="entry name" value="DUF5641"/>
</dbReference>
<keyword evidence="5" id="KW-1185">Reference proteome</keyword>